<gene>
    <name evidence="1" type="ORF">PS2015_2996</name>
</gene>
<evidence type="ECO:0008006" key="3">
    <source>
        <dbReference type="Google" id="ProtNLM"/>
    </source>
</evidence>
<sequence>MIHTARLMTAAIAASTVLVTGCSVNSSVQTYTPGLAVQMKDMQYWTHKLALSIEAGNLELIDFYHHELEEAVEDLIDSVESYDGFPIAELTESMLEPALETLEDRLDEENLQGMRTAFAGVVQSCNSCHQVTEHGFIRIGDGFGNNPFNQIFTR</sequence>
<reference evidence="2" key="1">
    <citation type="submission" date="2015-11" db="EMBL/GenBank/DDBJ databases">
        <authorList>
            <person name="Kim K.M."/>
        </authorList>
    </citation>
    <scope>NUCLEOTIDE SEQUENCE [LARGE SCALE GENOMIC DNA]</scope>
    <source>
        <strain evidence="2">KCTC 32221</strain>
    </source>
</reference>
<dbReference type="AlphaFoldDB" id="A0A0S2KHF0"/>
<dbReference type="STRING" id="1249552.PS2015_2996"/>
<protein>
    <recommendedName>
        <fullName evidence="3">Cytochrome c domain-containing protein</fullName>
    </recommendedName>
</protein>
<dbReference type="Proteomes" id="UP000065641">
    <property type="component" value="Chromosome"/>
</dbReference>
<organism evidence="1 2">
    <name type="scientific">Pseudohongiella spirulinae</name>
    <dbReference type="NCBI Taxonomy" id="1249552"/>
    <lineage>
        <taxon>Bacteria</taxon>
        <taxon>Pseudomonadati</taxon>
        <taxon>Pseudomonadota</taxon>
        <taxon>Gammaproteobacteria</taxon>
        <taxon>Pseudomonadales</taxon>
        <taxon>Pseudohongiellaceae</taxon>
        <taxon>Pseudohongiella</taxon>
    </lineage>
</organism>
<keyword evidence="2" id="KW-1185">Reference proteome</keyword>
<dbReference type="KEGG" id="pspi:PS2015_2996"/>
<proteinExistence type="predicted"/>
<name>A0A0S2KHF0_9GAMM</name>
<dbReference type="PROSITE" id="PS51257">
    <property type="entry name" value="PROKAR_LIPOPROTEIN"/>
    <property type="match status" value="1"/>
</dbReference>
<dbReference type="RefSeq" id="WP_058022996.1">
    <property type="nucleotide sequence ID" value="NZ_CP013189.1"/>
</dbReference>
<evidence type="ECO:0000313" key="1">
    <source>
        <dbReference type="EMBL" id="ALO47621.1"/>
    </source>
</evidence>
<accession>A0A0S2KHF0</accession>
<dbReference type="EMBL" id="CP013189">
    <property type="protein sequence ID" value="ALO47621.1"/>
    <property type="molecule type" value="Genomic_DNA"/>
</dbReference>
<evidence type="ECO:0000313" key="2">
    <source>
        <dbReference type="Proteomes" id="UP000065641"/>
    </source>
</evidence>
<dbReference type="OrthoDB" id="6402114at2"/>